<dbReference type="EMBL" id="CAJSLV010000024">
    <property type="protein sequence ID" value="CAG6391522.1"/>
    <property type="molecule type" value="Genomic_DNA"/>
</dbReference>
<keyword evidence="3" id="KW-1185">Reference proteome</keyword>
<reference evidence="2" key="1">
    <citation type="submission" date="2021-05" db="EMBL/GenBank/DDBJ databases">
        <authorList>
            <person name="Arsene-Ploetze F."/>
        </authorList>
    </citation>
    <scope>NUCLEOTIDE SEQUENCE</scope>
    <source>
        <strain evidence="2">DSM 42138</strain>
    </source>
</reference>
<evidence type="ECO:0000313" key="2">
    <source>
        <dbReference type="EMBL" id="CAG6391522.1"/>
    </source>
</evidence>
<evidence type="ECO:0000313" key="3">
    <source>
        <dbReference type="Proteomes" id="UP001152519"/>
    </source>
</evidence>
<proteinExistence type="predicted"/>
<accession>A0A9W4DJV8</accession>
<gene>
    <name evidence="2" type="ORF">SCOCK_120158</name>
</gene>
<dbReference type="Proteomes" id="UP001152519">
    <property type="component" value="Unassembled WGS sequence"/>
</dbReference>
<organism evidence="2 3">
    <name type="scientific">Actinacidiphila cocklensis</name>
    <dbReference type="NCBI Taxonomy" id="887465"/>
    <lineage>
        <taxon>Bacteria</taxon>
        <taxon>Bacillati</taxon>
        <taxon>Actinomycetota</taxon>
        <taxon>Actinomycetes</taxon>
        <taxon>Kitasatosporales</taxon>
        <taxon>Streptomycetaceae</taxon>
        <taxon>Actinacidiphila</taxon>
    </lineage>
</organism>
<evidence type="ECO:0000256" key="1">
    <source>
        <dbReference type="SAM" id="MobiDB-lite"/>
    </source>
</evidence>
<sequence length="72" mass="7844">MPLHNAPEAHHCLRGVRMWRRGRISVVIRLVQPMTGRQASSTKQVRSGPRARARGAGGAPGRSPGGGRRLRI</sequence>
<name>A0A9W4DJV8_9ACTN</name>
<feature type="region of interest" description="Disordered" evidence="1">
    <location>
        <begin position="35"/>
        <end position="72"/>
    </location>
</feature>
<protein>
    <submittedName>
        <fullName evidence="2">Uncharacterized protein</fullName>
    </submittedName>
</protein>
<feature type="compositionally biased region" description="Gly residues" evidence="1">
    <location>
        <begin position="55"/>
        <end position="72"/>
    </location>
</feature>
<feature type="compositionally biased region" description="Polar residues" evidence="1">
    <location>
        <begin position="35"/>
        <end position="45"/>
    </location>
</feature>
<dbReference type="AlphaFoldDB" id="A0A9W4DJV8"/>
<comment type="caution">
    <text evidence="2">The sequence shown here is derived from an EMBL/GenBank/DDBJ whole genome shotgun (WGS) entry which is preliminary data.</text>
</comment>